<dbReference type="InterPro" id="IPR029071">
    <property type="entry name" value="Ubiquitin-like_domsf"/>
</dbReference>
<organism evidence="1 2">
    <name type="scientific">Pelagomonas calceolata</name>
    <dbReference type="NCBI Taxonomy" id="35677"/>
    <lineage>
        <taxon>Eukaryota</taxon>
        <taxon>Sar</taxon>
        <taxon>Stramenopiles</taxon>
        <taxon>Ochrophyta</taxon>
        <taxon>Pelagophyceae</taxon>
        <taxon>Pelagomonadales</taxon>
        <taxon>Pelagomonadaceae</taxon>
        <taxon>Pelagomonas</taxon>
    </lineage>
</organism>
<name>A0A8J2SPB2_9STRA</name>
<accession>A0A8J2SPB2</accession>
<dbReference type="EMBL" id="CAKKNE010000003">
    <property type="protein sequence ID" value="CAH0370144.1"/>
    <property type="molecule type" value="Genomic_DNA"/>
</dbReference>
<dbReference type="AlphaFoldDB" id="A0A8J2SPB2"/>
<keyword evidence="2" id="KW-1185">Reference proteome</keyword>
<dbReference type="SUPFAM" id="SSF54236">
    <property type="entry name" value="Ubiquitin-like"/>
    <property type="match status" value="1"/>
</dbReference>
<reference evidence="1" key="1">
    <citation type="submission" date="2021-11" db="EMBL/GenBank/DDBJ databases">
        <authorList>
            <consortium name="Genoscope - CEA"/>
            <person name="William W."/>
        </authorList>
    </citation>
    <scope>NUCLEOTIDE SEQUENCE</scope>
</reference>
<sequence length="244" mass="26509">MAEAQKLHADVDPIYFSPNFKPMVKLVEILSAEARRAKHTTEDDSDDDTLRTGVRVHALEGAVATLADLGPAATVRDLRRAVARAVGVAAADQRLYASAAGRLELVKDDDATLLDAGVWLPDEPRGAVHLRSAAYERLQRQLATATGAVEQLLEQRYGPFHASVSSVRTTAAQYQTLRKLAADAKTSVDACRAQLGLRRPVEIDGLADRAEAEPAGARVLEHWEAQVEAEEALRLLAELRPHAR</sequence>
<protein>
    <submittedName>
        <fullName evidence="1">Uncharacterized protein</fullName>
    </submittedName>
</protein>
<dbReference type="Proteomes" id="UP000789595">
    <property type="component" value="Unassembled WGS sequence"/>
</dbReference>
<evidence type="ECO:0000313" key="1">
    <source>
        <dbReference type="EMBL" id="CAH0370144.1"/>
    </source>
</evidence>
<comment type="caution">
    <text evidence="1">The sequence shown here is derived from an EMBL/GenBank/DDBJ whole genome shotgun (WGS) entry which is preliminary data.</text>
</comment>
<proteinExistence type="predicted"/>
<evidence type="ECO:0000313" key="2">
    <source>
        <dbReference type="Proteomes" id="UP000789595"/>
    </source>
</evidence>
<gene>
    <name evidence="1" type="ORF">PECAL_3P00110</name>
</gene>